<feature type="domain" description="Phospholipase/carboxylesterase/thioesterase" evidence="1">
    <location>
        <begin position="5"/>
        <end position="198"/>
    </location>
</feature>
<dbReference type="EMBL" id="UXEP01000003">
    <property type="protein sequence ID" value="VDC41759.1"/>
    <property type="molecule type" value="Genomic_DNA"/>
</dbReference>
<organism evidence="2 3">
    <name type="scientific">Streptococcus canis</name>
    <dbReference type="NCBI Taxonomy" id="1329"/>
    <lineage>
        <taxon>Bacteria</taxon>
        <taxon>Bacillati</taxon>
        <taxon>Bacillota</taxon>
        <taxon>Bacilli</taxon>
        <taxon>Lactobacillales</taxon>
        <taxon>Streptococcaceae</taxon>
        <taxon>Streptococcus</taxon>
    </lineage>
</organism>
<dbReference type="InterPro" id="IPR003140">
    <property type="entry name" value="PLipase/COase/thioEstase"/>
</dbReference>
<name>A0A3P5XZN0_STRCB</name>
<keyword evidence="3" id="KW-1185">Reference proteome</keyword>
<dbReference type="GO" id="GO:0016787">
    <property type="term" value="F:hydrolase activity"/>
    <property type="evidence" value="ECO:0007669"/>
    <property type="project" value="UniProtKB-KW"/>
</dbReference>
<reference evidence="2 3" key="1">
    <citation type="submission" date="2018-10" db="EMBL/GenBank/DDBJ databases">
        <authorList>
            <consortium name="Molecular Microbiology and Infection Unit (UMMI)"/>
            <person name="Machado M."/>
        </authorList>
    </citation>
    <scope>NUCLEOTIDE SEQUENCE [LARGE SCALE GENOMIC DNA]</scope>
    <source>
        <strain evidence="2">FMV2238.02</strain>
    </source>
</reference>
<dbReference type="EC" id="3.1.-.-" evidence="2"/>
<protein>
    <submittedName>
        <fullName evidence="2">Hydrolase MhqD</fullName>
        <ecNumber evidence="2">3.1.-.-</ecNumber>
    </submittedName>
</protein>
<evidence type="ECO:0000313" key="2">
    <source>
        <dbReference type="EMBL" id="VDC41759.1"/>
    </source>
</evidence>
<dbReference type="AlphaFoldDB" id="A0A3P5XZN0"/>
<evidence type="ECO:0000259" key="1">
    <source>
        <dbReference type="Pfam" id="PF02230"/>
    </source>
</evidence>
<dbReference type="Gene3D" id="3.40.50.1820">
    <property type="entry name" value="alpha/beta hydrolase"/>
    <property type="match status" value="1"/>
</dbReference>
<dbReference type="RefSeq" id="WP_125073714.1">
    <property type="nucleotide sequence ID" value="NZ_CP053792.1"/>
</dbReference>
<sequence length="206" mass="23088">MTHLVKTGHPDQPTFILLHGTGGNEESLLSLANFLNPAANFISLRGEVNENGALRFFKRHREGFFDEQDLNTRGRQLKDFLAEQAKAHQFDLSDTVLVGFSNGANMAINLLLADESPFQKAILFAPMYPVDTSKLIEDKSHLRLFISMGTQDPLVSPTDSQHVLSLFESRGAKVTPFWVTGHEIRLDNLQAAKEWLEQLTLSNNKL</sequence>
<dbReference type="SUPFAM" id="SSF53474">
    <property type="entry name" value="alpha/beta-Hydrolases"/>
    <property type="match status" value="1"/>
</dbReference>
<evidence type="ECO:0000313" key="3">
    <source>
        <dbReference type="Proteomes" id="UP000280759"/>
    </source>
</evidence>
<dbReference type="Pfam" id="PF02230">
    <property type="entry name" value="Abhydrolase_2"/>
    <property type="match status" value="1"/>
</dbReference>
<accession>A0A3P5XZN0</accession>
<keyword evidence="2" id="KW-0378">Hydrolase</keyword>
<dbReference type="InterPro" id="IPR029058">
    <property type="entry name" value="AB_hydrolase_fold"/>
</dbReference>
<proteinExistence type="predicted"/>
<dbReference type="Proteomes" id="UP000280759">
    <property type="component" value="Unassembled WGS sequence"/>
</dbReference>
<gene>
    <name evidence="2" type="primary">mhqD</name>
    <name evidence="2" type="ORF">FMV2238Y02_02040</name>
</gene>